<dbReference type="SUPFAM" id="SSF143865">
    <property type="entry name" value="CorA soluble domain-like"/>
    <property type="match status" value="1"/>
</dbReference>
<evidence type="ECO:0000256" key="6">
    <source>
        <dbReference type="ARBA" id="ARBA00022989"/>
    </source>
</evidence>
<organism evidence="10 11">
    <name type="scientific">Spongiactinospora gelatinilytica</name>
    <dbReference type="NCBI Taxonomy" id="2666298"/>
    <lineage>
        <taxon>Bacteria</taxon>
        <taxon>Bacillati</taxon>
        <taxon>Actinomycetota</taxon>
        <taxon>Actinomycetes</taxon>
        <taxon>Streptosporangiales</taxon>
        <taxon>Streptosporangiaceae</taxon>
        <taxon>Spongiactinospora</taxon>
    </lineage>
</organism>
<proteinExistence type="inferred from homology"/>
<comment type="similarity">
    <text evidence="2">Belongs to the CorA metal ion transporter (MIT) (TC 1.A.35) family.</text>
</comment>
<keyword evidence="11" id="KW-1185">Reference proteome</keyword>
<dbReference type="CDD" id="cd12822">
    <property type="entry name" value="TmCorA-like"/>
    <property type="match status" value="1"/>
</dbReference>
<keyword evidence="5 9" id="KW-0812">Transmembrane</keyword>
<evidence type="ECO:0000313" key="11">
    <source>
        <dbReference type="Proteomes" id="UP000248544"/>
    </source>
</evidence>
<keyword evidence="4" id="KW-1003">Cell membrane</keyword>
<dbReference type="InterPro" id="IPR045863">
    <property type="entry name" value="CorA_TM1_TM2"/>
</dbReference>
<evidence type="ECO:0000256" key="3">
    <source>
        <dbReference type="ARBA" id="ARBA00022448"/>
    </source>
</evidence>
<feature type="transmembrane region" description="Helical" evidence="9">
    <location>
        <begin position="267"/>
        <end position="285"/>
    </location>
</feature>
<dbReference type="EMBL" id="POUA01000068">
    <property type="protein sequence ID" value="PZG49740.1"/>
    <property type="molecule type" value="Genomic_DNA"/>
</dbReference>
<dbReference type="AlphaFoldDB" id="A0A2W2HHC5"/>
<evidence type="ECO:0000256" key="1">
    <source>
        <dbReference type="ARBA" id="ARBA00004651"/>
    </source>
</evidence>
<dbReference type="RefSeq" id="WP_111167181.1">
    <property type="nucleotide sequence ID" value="NZ_POUA01000068.1"/>
</dbReference>
<dbReference type="Proteomes" id="UP000248544">
    <property type="component" value="Unassembled WGS sequence"/>
</dbReference>
<dbReference type="InterPro" id="IPR002523">
    <property type="entry name" value="MgTranspt_CorA/ZnTranspt_ZntB"/>
</dbReference>
<dbReference type="Pfam" id="PF01544">
    <property type="entry name" value="CorA"/>
    <property type="match status" value="1"/>
</dbReference>
<dbReference type="PANTHER" id="PTHR46494:SF1">
    <property type="entry name" value="CORA FAMILY METAL ION TRANSPORTER (EUROFUNG)"/>
    <property type="match status" value="1"/>
</dbReference>
<protein>
    <submittedName>
        <fullName evidence="10">Magnesium transporter</fullName>
    </submittedName>
</protein>
<dbReference type="InterPro" id="IPR045861">
    <property type="entry name" value="CorA_cytoplasmic_dom"/>
</dbReference>
<feature type="coiled-coil region" evidence="8">
    <location>
        <begin position="147"/>
        <end position="197"/>
    </location>
</feature>
<reference evidence="10 11" key="1">
    <citation type="submission" date="2018-01" db="EMBL/GenBank/DDBJ databases">
        <title>Draft genome sequence of Sphaerisporangium sp. 7K107.</title>
        <authorList>
            <person name="Sahin N."/>
            <person name="Saygin H."/>
            <person name="Ay H."/>
        </authorList>
    </citation>
    <scope>NUCLEOTIDE SEQUENCE [LARGE SCALE GENOMIC DNA]</scope>
    <source>
        <strain evidence="10 11">7K107</strain>
    </source>
</reference>
<dbReference type="GO" id="GO:0015095">
    <property type="term" value="F:magnesium ion transmembrane transporter activity"/>
    <property type="evidence" value="ECO:0007669"/>
    <property type="project" value="TreeGrafter"/>
</dbReference>
<comment type="caution">
    <text evidence="10">The sequence shown here is derived from an EMBL/GenBank/DDBJ whole genome shotgun (WGS) entry which is preliminary data.</text>
</comment>
<evidence type="ECO:0000256" key="4">
    <source>
        <dbReference type="ARBA" id="ARBA00022475"/>
    </source>
</evidence>
<keyword evidence="6 9" id="KW-1133">Transmembrane helix</keyword>
<evidence type="ECO:0000313" key="10">
    <source>
        <dbReference type="EMBL" id="PZG49740.1"/>
    </source>
</evidence>
<evidence type="ECO:0000256" key="2">
    <source>
        <dbReference type="ARBA" id="ARBA00009765"/>
    </source>
</evidence>
<keyword evidence="7 9" id="KW-0472">Membrane</keyword>
<gene>
    <name evidence="10" type="ORF">C1I98_11630</name>
</gene>
<keyword evidence="3" id="KW-0813">Transport</keyword>
<dbReference type="GO" id="GO:0015087">
    <property type="term" value="F:cobalt ion transmembrane transporter activity"/>
    <property type="evidence" value="ECO:0007669"/>
    <property type="project" value="TreeGrafter"/>
</dbReference>
<feature type="transmembrane region" description="Helical" evidence="9">
    <location>
        <begin position="297"/>
        <end position="317"/>
    </location>
</feature>
<dbReference type="GO" id="GO:0005886">
    <property type="term" value="C:plasma membrane"/>
    <property type="evidence" value="ECO:0007669"/>
    <property type="project" value="UniProtKB-SubCell"/>
</dbReference>
<dbReference type="Gene3D" id="1.20.58.340">
    <property type="entry name" value="Magnesium transport protein CorA, transmembrane region"/>
    <property type="match status" value="2"/>
</dbReference>
<evidence type="ECO:0000256" key="5">
    <source>
        <dbReference type="ARBA" id="ARBA00022692"/>
    </source>
</evidence>
<name>A0A2W2HHC5_9ACTN</name>
<evidence type="ECO:0000256" key="9">
    <source>
        <dbReference type="SAM" id="Phobius"/>
    </source>
</evidence>
<accession>A0A2W2HHC5</accession>
<evidence type="ECO:0000256" key="7">
    <source>
        <dbReference type="ARBA" id="ARBA00023136"/>
    </source>
</evidence>
<dbReference type="Gene3D" id="3.30.460.20">
    <property type="entry name" value="CorA soluble domain-like"/>
    <property type="match status" value="1"/>
</dbReference>
<comment type="subcellular location">
    <subcellularLocation>
        <location evidence="1">Cell membrane</location>
        <topology evidence="1">Multi-pass membrane protein</topology>
    </subcellularLocation>
</comment>
<dbReference type="PANTHER" id="PTHR46494">
    <property type="entry name" value="CORA FAMILY METAL ION TRANSPORTER (EUROFUNG)"/>
    <property type="match status" value="1"/>
</dbReference>
<dbReference type="GO" id="GO:0050897">
    <property type="term" value="F:cobalt ion binding"/>
    <property type="evidence" value="ECO:0007669"/>
    <property type="project" value="TreeGrafter"/>
</dbReference>
<keyword evidence="8" id="KW-0175">Coiled coil</keyword>
<sequence length="323" mass="37375">MSHTRLYRDGVLQAEGFPVADVSDHIADPAATVWFDLCAPKPEELTVISEELGLHELAVEDVLSEHQRPKIDTYPTHLFLTVYHARPRQGPLKMTEISIFVTKNALVTVRENDDFDIGEVTERWDQAKERAAHGVAFLLHGLLDRVVDDHFTLAERLDDEVETLEDQLFSEQPTADRHELQRRLFELRKNLVTLRRVIQPMREVVSGVIRCDLRIVRPEMAPYYQDVYDHVLRVSEWTESLRELVGNIRETHLTLQGYRLNDIMKRVTSWAAIIAVPTMITGFYGQNVPYPGSEQPWGFWVSTIAVISTCILLYQVFKRRDWL</sequence>
<dbReference type="GO" id="GO:0000287">
    <property type="term" value="F:magnesium ion binding"/>
    <property type="evidence" value="ECO:0007669"/>
    <property type="project" value="TreeGrafter"/>
</dbReference>
<dbReference type="SUPFAM" id="SSF144083">
    <property type="entry name" value="Magnesium transport protein CorA, transmembrane region"/>
    <property type="match status" value="1"/>
</dbReference>
<evidence type="ECO:0000256" key="8">
    <source>
        <dbReference type="SAM" id="Coils"/>
    </source>
</evidence>